<proteinExistence type="predicted"/>
<evidence type="ECO:0000313" key="2">
    <source>
        <dbReference type="Proteomes" id="UP000195807"/>
    </source>
</evidence>
<gene>
    <name evidence="1" type="ORF">A9D14_11095</name>
</gene>
<dbReference type="AlphaFoldDB" id="A0A1Z1FCZ0"/>
<name>A0A1Z1FCZ0_9SPHN</name>
<dbReference type="SUPFAM" id="SSF52540">
    <property type="entry name" value="P-loop containing nucleoside triphosphate hydrolases"/>
    <property type="match status" value="1"/>
</dbReference>
<accession>A0A1Z1FCZ0</accession>
<dbReference type="InterPro" id="IPR027417">
    <property type="entry name" value="P-loop_NTPase"/>
</dbReference>
<sequence length="214" mass="22719">MPHPGKPFAGQIPLPLIRPGGAVRIVVGPANEGVLDACRHAASWPFRTALLWGEPRSGKSLIARWFAASGLGDAIDDAQAMEEDAIFHRWNRAQEAQRPLLIIGPPVPDGWQVSLPDLGSRLGAALNLRIDPPGDTMIEGLIEAHAEARGLALADGATTYLVPRAPRSFAGIEALVAEIDRISLERKVPATLAVWREALDTLGGGGMGEQGDLL</sequence>
<evidence type="ECO:0000313" key="1">
    <source>
        <dbReference type="EMBL" id="ARU16624.1"/>
    </source>
</evidence>
<dbReference type="RefSeq" id="WP_066846382.1">
    <property type="nucleotide sequence ID" value="NZ_CP019602.1"/>
</dbReference>
<reference evidence="1 2" key="1">
    <citation type="submission" date="2017-01" db="EMBL/GenBank/DDBJ databases">
        <title>Complete genome sequence of esterase-producing bacterium Croceicoccus marinus E4A9.</title>
        <authorList>
            <person name="Wu Y.-H."/>
            <person name="Cheng H."/>
            <person name="Xu L."/>
            <person name="Huo Y.-Y."/>
            <person name="Wang C.-S."/>
            <person name="Xu X.-W."/>
        </authorList>
    </citation>
    <scope>NUCLEOTIDE SEQUENCE [LARGE SCALE GENOMIC DNA]</scope>
    <source>
        <strain evidence="1 2">E4A9</strain>
    </source>
</reference>
<dbReference type="EMBL" id="CP019602">
    <property type="protein sequence ID" value="ARU16624.1"/>
    <property type="molecule type" value="Genomic_DNA"/>
</dbReference>
<protein>
    <submittedName>
        <fullName evidence="1">ATPase</fullName>
    </submittedName>
</protein>
<dbReference type="STRING" id="450378.GCA_001661675_02233"/>
<dbReference type="Proteomes" id="UP000195807">
    <property type="component" value="Chromosome"/>
</dbReference>
<organism evidence="1 2">
    <name type="scientific">Croceicoccus marinus</name>
    <dbReference type="NCBI Taxonomy" id="450378"/>
    <lineage>
        <taxon>Bacteria</taxon>
        <taxon>Pseudomonadati</taxon>
        <taxon>Pseudomonadota</taxon>
        <taxon>Alphaproteobacteria</taxon>
        <taxon>Sphingomonadales</taxon>
        <taxon>Erythrobacteraceae</taxon>
        <taxon>Croceicoccus</taxon>
    </lineage>
</organism>
<dbReference type="Gene3D" id="1.10.8.60">
    <property type="match status" value="1"/>
</dbReference>
<dbReference type="KEGG" id="cman:A9D14_11095"/>
<keyword evidence="2" id="KW-1185">Reference proteome</keyword>